<comment type="caution">
    <text evidence="12">The sequence shown here is derived from an EMBL/GenBank/DDBJ whole genome shotgun (WGS) entry which is preliminary data.</text>
</comment>
<feature type="transmembrane region" description="Helical" evidence="10">
    <location>
        <begin position="292"/>
        <end position="311"/>
    </location>
</feature>
<evidence type="ECO:0000313" key="13">
    <source>
        <dbReference type="Proteomes" id="UP001165083"/>
    </source>
</evidence>
<dbReference type="Pfam" id="PF02544">
    <property type="entry name" value="Steroid_dh"/>
    <property type="match status" value="1"/>
</dbReference>
<evidence type="ECO:0000256" key="8">
    <source>
        <dbReference type="ARBA" id="ARBA00023098"/>
    </source>
</evidence>
<evidence type="ECO:0000256" key="6">
    <source>
        <dbReference type="ARBA" id="ARBA00022989"/>
    </source>
</evidence>
<keyword evidence="3" id="KW-0444">Lipid biosynthesis</keyword>
<evidence type="ECO:0000256" key="4">
    <source>
        <dbReference type="ARBA" id="ARBA00022692"/>
    </source>
</evidence>
<keyword evidence="8" id="KW-0443">Lipid metabolism</keyword>
<evidence type="ECO:0000256" key="10">
    <source>
        <dbReference type="SAM" id="Phobius"/>
    </source>
</evidence>
<dbReference type="SUPFAM" id="SSF54236">
    <property type="entry name" value="Ubiquitin-like"/>
    <property type="match status" value="1"/>
</dbReference>
<dbReference type="InterPro" id="IPR029071">
    <property type="entry name" value="Ubiquitin-like_domsf"/>
</dbReference>
<protein>
    <submittedName>
        <fullName evidence="12">Unnamed protein product</fullName>
    </submittedName>
</protein>
<reference evidence="12" key="1">
    <citation type="submission" date="2023-04" db="EMBL/GenBank/DDBJ databases">
        <title>Phytophthora lilii NBRC 32176.</title>
        <authorList>
            <person name="Ichikawa N."/>
            <person name="Sato H."/>
            <person name="Tonouchi N."/>
        </authorList>
    </citation>
    <scope>NUCLEOTIDE SEQUENCE</scope>
    <source>
        <strain evidence="12">NBRC 32176</strain>
    </source>
</reference>
<evidence type="ECO:0000256" key="3">
    <source>
        <dbReference type="ARBA" id="ARBA00022516"/>
    </source>
</evidence>
<keyword evidence="7" id="KW-0560">Oxidoreductase</keyword>
<sequence>MATVPETRSSREWQKLCGHTTSLGGVTRASFALWTMQVKVVKAGKRATDFGAVQVAGSAPTVAALKAAFESHARVSRFRQSLKLQRGDELVALADDNKLLADYGVTDGATLVFRDLGPQIGYRTVFVAEYLGPLLFVLGYAARPALIYGAEAAARPLGHTAMLGVAAWTLHFLKREFETFFVHRFSRPTMPLRNLFKNCIYYWSFGAVVGYPLCHPQYAGPASAAQVQAGLALMALAELLNLCVHVQLRNLRPAEGSKERPIPKGPLFALVSCPNYTFEVLGWVGFSIFTQVAASYVFTVVGFLQMADWALKKHRGYLKSYGDDYKKLRRKAIVPFIL</sequence>
<evidence type="ECO:0000256" key="2">
    <source>
        <dbReference type="ARBA" id="ARBA00007742"/>
    </source>
</evidence>
<dbReference type="GO" id="GO:0042761">
    <property type="term" value="P:very long-chain fatty acid biosynthetic process"/>
    <property type="evidence" value="ECO:0007669"/>
    <property type="project" value="TreeGrafter"/>
</dbReference>
<keyword evidence="4 10" id="KW-0812">Transmembrane</keyword>
<dbReference type="OrthoDB" id="540503at2759"/>
<dbReference type="EMBL" id="BSXW01001762">
    <property type="protein sequence ID" value="GMF39005.1"/>
    <property type="molecule type" value="Genomic_DNA"/>
</dbReference>
<dbReference type="Gene3D" id="3.10.20.90">
    <property type="entry name" value="Phosphatidylinositol 3-kinase Catalytic Subunit, Chain A, domain 1"/>
    <property type="match status" value="1"/>
</dbReference>
<dbReference type="PANTHER" id="PTHR10556">
    <property type="entry name" value="3-OXO-5-ALPHA-STEROID 4-DEHYDROGENASE"/>
    <property type="match status" value="1"/>
</dbReference>
<organism evidence="12 13">
    <name type="scientific">Phytophthora lilii</name>
    <dbReference type="NCBI Taxonomy" id="2077276"/>
    <lineage>
        <taxon>Eukaryota</taxon>
        <taxon>Sar</taxon>
        <taxon>Stramenopiles</taxon>
        <taxon>Oomycota</taxon>
        <taxon>Peronosporomycetes</taxon>
        <taxon>Peronosporales</taxon>
        <taxon>Peronosporaceae</taxon>
        <taxon>Phytophthora</taxon>
    </lineage>
</organism>
<comment type="subcellular location">
    <subcellularLocation>
        <location evidence="1">Endoplasmic reticulum membrane</location>
        <topology evidence="1">Multi-pass membrane protein</topology>
    </subcellularLocation>
</comment>
<dbReference type="AlphaFoldDB" id="A0A9W6XGZ5"/>
<dbReference type="Gene3D" id="1.20.120.1630">
    <property type="match status" value="1"/>
</dbReference>
<dbReference type="PANTHER" id="PTHR10556:SF28">
    <property type="entry name" value="VERY-LONG-CHAIN ENOYL-COA REDUCTASE"/>
    <property type="match status" value="1"/>
</dbReference>
<keyword evidence="6 10" id="KW-1133">Transmembrane helix</keyword>
<dbReference type="PROSITE" id="PS50244">
    <property type="entry name" value="S5A_REDUCTASE"/>
    <property type="match status" value="1"/>
</dbReference>
<comment type="similarity">
    <text evidence="2">Belongs to the steroid 5-alpha reductase family.</text>
</comment>
<feature type="domain" description="3-oxo-5-alpha-steroid 4-dehydrogenase C-terminal" evidence="11">
    <location>
        <begin position="189"/>
        <end position="338"/>
    </location>
</feature>
<dbReference type="GO" id="GO:0005789">
    <property type="term" value="C:endoplasmic reticulum membrane"/>
    <property type="evidence" value="ECO:0007669"/>
    <property type="project" value="UniProtKB-SubCell"/>
</dbReference>
<dbReference type="InterPro" id="IPR001104">
    <property type="entry name" value="3-oxo-5_a-steroid_4-DH_C"/>
</dbReference>
<evidence type="ECO:0000256" key="1">
    <source>
        <dbReference type="ARBA" id="ARBA00004477"/>
    </source>
</evidence>
<dbReference type="GO" id="GO:0016627">
    <property type="term" value="F:oxidoreductase activity, acting on the CH-CH group of donors"/>
    <property type="evidence" value="ECO:0007669"/>
    <property type="project" value="InterPro"/>
</dbReference>
<dbReference type="InterPro" id="IPR039357">
    <property type="entry name" value="SRD5A/TECR"/>
</dbReference>
<evidence type="ECO:0000313" key="12">
    <source>
        <dbReference type="EMBL" id="GMF39005.1"/>
    </source>
</evidence>
<evidence type="ECO:0000256" key="5">
    <source>
        <dbReference type="ARBA" id="ARBA00022857"/>
    </source>
</evidence>
<evidence type="ECO:0000256" key="7">
    <source>
        <dbReference type="ARBA" id="ARBA00023002"/>
    </source>
</evidence>
<gene>
    <name evidence="12" type="ORF">Plil01_001620600</name>
</gene>
<accession>A0A9W6XGZ5</accession>
<name>A0A9W6XGZ5_9STRA</name>
<dbReference type="Proteomes" id="UP001165083">
    <property type="component" value="Unassembled WGS sequence"/>
</dbReference>
<keyword evidence="9 10" id="KW-0472">Membrane</keyword>
<keyword evidence="13" id="KW-1185">Reference proteome</keyword>
<evidence type="ECO:0000259" key="11">
    <source>
        <dbReference type="Pfam" id="PF02544"/>
    </source>
</evidence>
<proteinExistence type="inferred from homology"/>
<evidence type="ECO:0000256" key="9">
    <source>
        <dbReference type="ARBA" id="ARBA00023136"/>
    </source>
</evidence>
<keyword evidence="5" id="KW-0521">NADP</keyword>